<dbReference type="OrthoDB" id="6612291at2759"/>
<keyword evidence="4 7" id="KW-1133">Transmembrane helix</keyword>
<feature type="region of interest" description="Disordered" evidence="6">
    <location>
        <begin position="537"/>
        <end position="560"/>
    </location>
</feature>
<feature type="transmembrane region" description="Helical" evidence="7">
    <location>
        <begin position="456"/>
        <end position="477"/>
    </location>
</feature>
<feature type="transmembrane region" description="Helical" evidence="7">
    <location>
        <begin position="167"/>
        <end position="191"/>
    </location>
</feature>
<keyword evidence="10" id="KW-1185">Reference proteome</keyword>
<sequence>MDAVDKPEILQLEDIGKGDEHLIEEQQNAILAPCQLSALQTVFKFWRGFLTGVLASLGGMYIGYTFSAMSNIVANHGFIETFGTVVSPKTGARSLNAQYLSYWTAIQTVSQIVFQSLSPFVIDRFGRKVAMWGLLIWMVIVSTYFHGIDGEFIHAQAIVLEIVGTDWKIFAVAKMFSGFASGWLGPAYMTYMSEVGLPQYRGALLCVFYFSFKLGSFVNAVACEIVNKKWPMEYRRVFYSEFFFVAVLTCVCIYLPESPMWLIRKGSHEKAKRSLRRIFGRVDGWDIDVYYAELVDEVRVSNEADQQSESDWKVLFSRVNFKRCVAAAIPFSGQQFAGVPYITNYTTYFFQLAGVSEPFLGNVIIQTITLGAVFSSFFLVEKAGRRRLLLVGLAAMAILNLLIGGLGFLRASSKTTGGVLITLCSLWEVAFGVSLGPLGWLGLVEVSSLRLRAKTTAFGVLINSFVGLAFGYCTPLLLSAQYAGWGQKIGLFFGGLSVLYWLPCYFLYPETKGQSYAEIDELFNRRVSPRKFAETKTWGQQVQEVGKEQTPAGDVDGLAA</sequence>
<dbReference type="GO" id="GO:0005351">
    <property type="term" value="F:carbohydrate:proton symporter activity"/>
    <property type="evidence" value="ECO:0007669"/>
    <property type="project" value="TreeGrafter"/>
</dbReference>
<dbReference type="InterPro" id="IPR050360">
    <property type="entry name" value="MFS_Sugar_Transporters"/>
</dbReference>
<dbReference type="PANTHER" id="PTHR48022">
    <property type="entry name" value="PLASTIDIC GLUCOSE TRANSPORTER 4"/>
    <property type="match status" value="1"/>
</dbReference>
<evidence type="ECO:0000313" key="10">
    <source>
        <dbReference type="Proteomes" id="UP000193986"/>
    </source>
</evidence>
<dbReference type="InterPro" id="IPR036259">
    <property type="entry name" value="MFS_trans_sf"/>
</dbReference>
<feature type="transmembrane region" description="Helical" evidence="7">
    <location>
        <begin position="420"/>
        <end position="444"/>
    </location>
</feature>
<dbReference type="InterPro" id="IPR005829">
    <property type="entry name" value="Sugar_transporter_CS"/>
</dbReference>
<evidence type="ECO:0000256" key="4">
    <source>
        <dbReference type="ARBA" id="ARBA00022989"/>
    </source>
</evidence>
<feature type="transmembrane region" description="Helical" evidence="7">
    <location>
        <begin position="388"/>
        <end position="408"/>
    </location>
</feature>
<dbReference type="InParanoid" id="A0A1Y2AXD4"/>
<dbReference type="AlphaFoldDB" id="A0A1Y2AXD4"/>
<dbReference type="SUPFAM" id="SSF103473">
    <property type="entry name" value="MFS general substrate transporter"/>
    <property type="match status" value="1"/>
</dbReference>
<dbReference type="PROSITE" id="PS00217">
    <property type="entry name" value="SUGAR_TRANSPORT_2"/>
    <property type="match status" value="1"/>
</dbReference>
<feature type="transmembrane region" description="Helical" evidence="7">
    <location>
        <begin position="203"/>
        <end position="222"/>
    </location>
</feature>
<dbReference type="Proteomes" id="UP000193986">
    <property type="component" value="Unassembled WGS sequence"/>
</dbReference>
<dbReference type="EMBL" id="MCFC01000041">
    <property type="protein sequence ID" value="ORY27114.1"/>
    <property type="molecule type" value="Genomic_DNA"/>
</dbReference>
<feature type="domain" description="Major facilitator superfamily (MFS) profile" evidence="8">
    <location>
        <begin position="51"/>
        <end position="512"/>
    </location>
</feature>
<feature type="transmembrane region" description="Helical" evidence="7">
    <location>
        <begin position="129"/>
        <end position="147"/>
    </location>
</feature>
<feature type="transmembrane region" description="Helical" evidence="7">
    <location>
        <begin position="363"/>
        <end position="381"/>
    </location>
</feature>
<comment type="similarity">
    <text evidence="2">Belongs to the major facilitator superfamily. Sugar transporter (TC 2.A.1.1) family.</text>
</comment>
<feature type="transmembrane region" description="Helical" evidence="7">
    <location>
        <begin position="45"/>
        <end position="64"/>
    </location>
</feature>
<gene>
    <name evidence="9" type="ORF">BCR39DRAFT_539316</name>
</gene>
<evidence type="ECO:0000256" key="2">
    <source>
        <dbReference type="ARBA" id="ARBA00010992"/>
    </source>
</evidence>
<evidence type="ECO:0000256" key="7">
    <source>
        <dbReference type="SAM" id="Phobius"/>
    </source>
</evidence>
<keyword evidence="5 7" id="KW-0472">Membrane</keyword>
<dbReference type="PANTHER" id="PTHR48022:SF68">
    <property type="entry name" value="MAJOR FACILITATOR SUPERFAMILY (MFS) PROFILE DOMAIN-CONTAINING PROTEIN-RELATED"/>
    <property type="match status" value="1"/>
</dbReference>
<comment type="subcellular location">
    <subcellularLocation>
        <location evidence="1">Membrane</location>
        <topology evidence="1">Multi-pass membrane protein</topology>
    </subcellularLocation>
</comment>
<protein>
    <submittedName>
        <fullName evidence="9">General substrate transporter</fullName>
    </submittedName>
</protein>
<evidence type="ECO:0000259" key="8">
    <source>
        <dbReference type="PROSITE" id="PS50850"/>
    </source>
</evidence>
<dbReference type="PROSITE" id="PS50850">
    <property type="entry name" value="MFS"/>
    <property type="match status" value="1"/>
</dbReference>
<accession>A0A1Y2AXD4</accession>
<organism evidence="9 10">
    <name type="scientific">Naematelia encephala</name>
    <dbReference type="NCBI Taxonomy" id="71784"/>
    <lineage>
        <taxon>Eukaryota</taxon>
        <taxon>Fungi</taxon>
        <taxon>Dikarya</taxon>
        <taxon>Basidiomycota</taxon>
        <taxon>Agaricomycotina</taxon>
        <taxon>Tremellomycetes</taxon>
        <taxon>Tremellales</taxon>
        <taxon>Naemateliaceae</taxon>
        <taxon>Naematelia</taxon>
    </lineage>
</organism>
<feature type="transmembrane region" description="Helical" evidence="7">
    <location>
        <begin position="489"/>
        <end position="508"/>
    </location>
</feature>
<dbReference type="Gene3D" id="1.20.1250.20">
    <property type="entry name" value="MFS general substrate transporter like domains"/>
    <property type="match status" value="1"/>
</dbReference>
<evidence type="ECO:0000313" key="9">
    <source>
        <dbReference type="EMBL" id="ORY27114.1"/>
    </source>
</evidence>
<dbReference type="STRING" id="71784.A0A1Y2AXD4"/>
<dbReference type="InterPro" id="IPR020846">
    <property type="entry name" value="MFS_dom"/>
</dbReference>
<evidence type="ECO:0000256" key="3">
    <source>
        <dbReference type="ARBA" id="ARBA00022692"/>
    </source>
</evidence>
<evidence type="ECO:0000256" key="1">
    <source>
        <dbReference type="ARBA" id="ARBA00004141"/>
    </source>
</evidence>
<proteinExistence type="inferred from homology"/>
<dbReference type="Pfam" id="PF00083">
    <property type="entry name" value="Sugar_tr"/>
    <property type="match status" value="1"/>
</dbReference>
<dbReference type="InterPro" id="IPR005828">
    <property type="entry name" value="MFS_sugar_transport-like"/>
</dbReference>
<dbReference type="PROSITE" id="PS00216">
    <property type="entry name" value="SUGAR_TRANSPORT_1"/>
    <property type="match status" value="1"/>
</dbReference>
<dbReference type="GO" id="GO:0016020">
    <property type="term" value="C:membrane"/>
    <property type="evidence" value="ECO:0007669"/>
    <property type="project" value="UniProtKB-SubCell"/>
</dbReference>
<keyword evidence="3 7" id="KW-0812">Transmembrane</keyword>
<comment type="caution">
    <text evidence="9">The sequence shown here is derived from an EMBL/GenBank/DDBJ whole genome shotgun (WGS) entry which is preliminary data.</text>
</comment>
<evidence type="ECO:0000256" key="5">
    <source>
        <dbReference type="ARBA" id="ARBA00023136"/>
    </source>
</evidence>
<name>A0A1Y2AXD4_9TREE</name>
<reference evidence="9 10" key="1">
    <citation type="submission" date="2016-07" db="EMBL/GenBank/DDBJ databases">
        <title>Pervasive Adenine N6-methylation of Active Genes in Fungi.</title>
        <authorList>
            <consortium name="DOE Joint Genome Institute"/>
            <person name="Mondo S.J."/>
            <person name="Dannebaum R.O."/>
            <person name="Kuo R.C."/>
            <person name="Labutti K."/>
            <person name="Haridas S."/>
            <person name="Kuo A."/>
            <person name="Salamov A."/>
            <person name="Ahrendt S.R."/>
            <person name="Lipzen A."/>
            <person name="Sullivan W."/>
            <person name="Andreopoulos W.B."/>
            <person name="Clum A."/>
            <person name="Lindquist E."/>
            <person name="Daum C."/>
            <person name="Ramamoorthy G.K."/>
            <person name="Gryganskyi A."/>
            <person name="Culley D."/>
            <person name="Magnuson J.K."/>
            <person name="James T.Y."/>
            <person name="O'Malley M.A."/>
            <person name="Stajich J.E."/>
            <person name="Spatafora J.W."/>
            <person name="Visel A."/>
            <person name="Grigoriev I.V."/>
        </authorList>
    </citation>
    <scope>NUCLEOTIDE SEQUENCE [LARGE SCALE GENOMIC DNA]</scope>
    <source>
        <strain evidence="9 10">68-887.2</strain>
    </source>
</reference>
<evidence type="ECO:0000256" key="6">
    <source>
        <dbReference type="SAM" id="MobiDB-lite"/>
    </source>
</evidence>
<feature type="transmembrane region" description="Helical" evidence="7">
    <location>
        <begin position="242"/>
        <end position="263"/>
    </location>
</feature>